<comment type="caution">
    <text evidence="8">The sequence shown here is derived from an EMBL/GenBank/DDBJ whole genome shotgun (WGS) entry which is preliminary data.</text>
</comment>
<keyword evidence="3 5" id="KW-0238">DNA-binding</keyword>
<dbReference type="CDD" id="cd00383">
    <property type="entry name" value="trans_reg_C"/>
    <property type="match status" value="1"/>
</dbReference>
<evidence type="ECO:0000256" key="3">
    <source>
        <dbReference type="ARBA" id="ARBA00023125"/>
    </source>
</evidence>
<dbReference type="SMART" id="SM00862">
    <property type="entry name" value="Trans_reg_C"/>
    <property type="match status" value="1"/>
</dbReference>
<dbReference type="InterPro" id="IPR039420">
    <property type="entry name" value="WalR-like"/>
</dbReference>
<organism evidence="8 9">
    <name type="scientific">Streptomyces lycii</name>
    <dbReference type="NCBI Taxonomy" id="2654337"/>
    <lineage>
        <taxon>Bacteria</taxon>
        <taxon>Bacillati</taxon>
        <taxon>Actinomycetota</taxon>
        <taxon>Actinomycetes</taxon>
        <taxon>Kitasatosporales</taxon>
        <taxon>Streptomycetaceae</taxon>
        <taxon>Streptomyces</taxon>
    </lineage>
</organism>
<evidence type="ECO:0000313" key="9">
    <source>
        <dbReference type="Proteomes" id="UP000621266"/>
    </source>
</evidence>
<dbReference type="PANTHER" id="PTHR48111:SF4">
    <property type="entry name" value="DNA-BINDING DUAL TRANSCRIPTIONAL REGULATOR OMPR"/>
    <property type="match status" value="1"/>
</dbReference>
<dbReference type="InterPro" id="IPR036388">
    <property type="entry name" value="WH-like_DNA-bd_sf"/>
</dbReference>
<keyword evidence="2" id="KW-0805">Transcription regulation</keyword>
<proteinExistence type="predicted"/>
<keyword evidence="4" id="KW-0804">Transcription</keyword>
<feature type="DNA-binding region" description="OmpR/PhoB-type" evidence="5">
    <location>
        <begin position="101"/>
        <end position="198"/>
    </location>
</feature>
<dbReference type="Pfam" id="PF00486">
    <property type="entry name" value="Trans_reg_C"/>
    <property type="match status" value="1"/>
</dbReference>
<name>A0ABQ7FC63_9ACTN</name>
<evidence type="ECO:0000256" key="1">
    <source>
        <dbReference type="ARBA" id="ARBA00022553"/>
    </source>
</evidence>
<dbReference type="InterPro" id="IPR001867">
    <property type="entry name" value="OmpR/PhoB-type_DNA-bd"/>
</dbReference>
<dbReference type="PANTHER" id="PTHR48111">
    <property type="entry name" value="REGULATOR OF RPOS"/>
    <property type="match status" value="1"/>
</dbReference>
<protein>
    <submittedName>
        <fullName evidence="8">Winged helix-turn-helix transcriptional regulator</fullName>
    </submittedName>
</protein>
<reference evidence="8 9" key="1">
    <citation type="submission" date="2019-10" db="EMBL/GenBank/DDBJ databases">
        <title>Streptomyces tenebrisbrunneis sp.nov., an endogenous actinomycete isolated from of Lycium ruthenicum.</title>
        <authorList>
            <person name="Ma L."/>
        </authorList>
    </citation>
    <scope>NUCLEOTIDE SEQUENCE [LARGE SCALE GENOMIC DNA]</scope>
    <source>
        <strain evidence="8 9">TRM 66187</strain>
    </source>
</reference>
<dbReference type="SUPFAM" id="SSF46894">
    <property type="entry name" value="C-terminal effector domain of the bipartite response regulators"/>
    <property type="match status" value="1"/>
</dbReference>
<sequence>MRLPPFRCGLRKEKTVHQTAGPPPDSAPLSPASVRRHLQAVSSGPPGDGELTAYLVLVPDRLPPDQVFAPHLTVRRVPVPAPAAAAPGTGRPEPGDAEGTGPGEAAEGLRVDAARHTARLDGAELDLTYLEFQLLAYLVEHPHRVHSRDRLLSRVWGYDHPGDGRTVDVHIARLRRKLGPAHRDHIVTVRRVGYKFVPLP</sequence>
<dbReference type="Gene3D" id="1.10.10.10">
    <property type="entry name" value="Winged helix-like DNA-binding domain superfamily/Winged helix DNA-binding domain"/>
    <property type="match status" value="1"/>
</dbReference>
<evidence type="ECO:0000256" key="6">
    <source>
        <dbReference type="SAM" id="MobiDB-lite"/>
    </source>
</evidence>
<feature type="region of interest" description="Disordered" evidence="6">
    <location>
        <begin position="81"/>
        <end position="105"/>
    </location>
</feature>
<evidence type="ECO:0000256" key="4">
    <source>
        <dbReference type="ARBA" id="ARBA00023163"/>
    </source>
</evidence>
<dbReference type="InterPro" id="IPR016032">
    <property type="entry name" value="Sig_transdc_resp-reg_C-effctor"/>
</dbReference>
<evidence type="ECO:0000259" key="7">
    <source>
        <dbReference type="PROSITE" id="PS51755"/>
    </source>
</evidence>
<feature type="region of interest" description="Disordered" evidence="6">
    <location>
        <begin position="1"/>
        <end position="46"/>
    </location>
</feature>
<keyword evidence="1" id="KW-0597">Phosphoprotein</keyword>
<keyword evidence="9" id="KW-1185">Reference proteome</keyword>
<dbReference type="EMBL" id="WHPN01000412">
    <property type="protein sequence ID" value="KAF4405583.1"/>
    <property type="molecule type" value="Genomic_DNA"/>
</dbReference>
<accession>A0ABQ7FC63</accession>
<evidence type="ECO:0000256" key="2">
    <source>
        <dbReference type="ARBA" id="ARBA00023015"/>
    </source>
</evidence>
<evidence type="ECO:0000313" key="8">
    <source>
        <dbReference type="EMBL" id="KAF4405583.1"/>
    </source>
</evidence>
<gene>
    <name evidence="8" type="ORF">GCU69_29545</name>
</gene>
<dbReference type="PROSITE" id="PS51755">
    <property type="entry name" value="OMPR_PHOB"/>
    <property type="match status" value="1"/>
</dbReference>
<evidence type="ECO:0000256" key="5">
    <source>
        <dbReference type="PROSITE-ProRule" id="PRU01091"/>
    </source>
</evidence>
<feature type="domain" description="OmpR/PhoB-type" evidence="7">
    <location>
        <begin position="101"/>
        <end position="198"/>
    </location>
</feature>
<dbReference type="Proteomes" id="UP000621266">
    <property type="component" value="Unassembled WGS sequence"/>
</dbReference>